<feature type="transmembrane region" description="Helical" evidence="5">
    <location>
        <begin position="183"/>
        <end position="204"/>
    </location>
</feature>
<dbReference type="WBParaSite" id="nRc.2.0.1.t01205-RA">
    <property type="protein sequence ID" value="nRc.2.0.1.t01205-RA"/>
    <property type="gene ID" value="nRc.2.0.1.g01205"/>
</dbReference>
<evidence type="ECO:0000256" key="1">
    <source>
        <dbReference type="ARBA" id="ARBA00004370"/>
    </source>
</evidence>
<dbReference type="AlphaFoldDB" id="A0A915HHY0"/>
<dbReference type="GO" id="GO:0004930">
    <property type="term" value="F:G protein-coupled receptor activity"/>
    <property type="evidence" value="ECO:0007669"/>
    <property type="project" value="InterPro"/>
</dbReference>
<keyword evidence="7" id="KW-1185">Reference proteome</keyword>
<dbReference type="CDD" id="cd00637">
    <property type="entry name" value="7tm_classA_rhodopsin-like"/>
    <property type="match status" value="1"/>
</dbReference>
<dbReference type="InterPro" id="IPR017452">
    <property type="entry name" value="GPCR_Rhodpsn_7TM"/>
</dbReference>
<dbReference type="GO" id="GO:0016020">
    <property type="term" value="C:membrane"/>
    <property type="evidence" value="ECO:0007669"/>
    <property type="project" value="UniProtKB-SubCell"/>
</dbReference>
<dbReference type="SUPFAM" id="SSF81321">
    <property type="entry name" value="Family A G protein-coupled receptor-like"/>
    <property type="match status" value="1"/>
</dbReference>
<name>A0A915HHY0_ROMCU</name>
<dbReference type="Pfam" id="PF10328">
    <property type="entry name" value="7TM_GPCR_Srx"/>
    <property type="match status" value="1"/>
</dbReference>
<dbReference type="PANTHER" id="PTHR22718:SF11">
    <property type="entry name" value="7TM GPCR SERPENTINE RECEPTOR CLASS X (SRX) DOMAIN-CONTAINING PROTEIN"/>
    <property type="match status" value="1"/>
</dbReference>
<evidence type="ECO:0000256" key="4">
    <source>
        <dbReference type="ARBA" id="ARBA00023136"/>
    </source>
</evidence>
<feature type="transmembrane region" description="Helical" evidence="5">
    <location>
        <begin position="225"/>
        <end position="244"/>
    </location>
</feature>
<dbReference type="OMA" id="NTHERDG"/>
<keyword evidence="2 5" id="KW-0812">Transmembrane</keyword>
<dbReference type="InterPro" id="IPR000276">
    <property type="entry name" value="GPCR_Rhodpsn"/>
</dbReference>
<dbReference type="PRINTS" id="PR00237">
    <property type="entry name" value="GPCRRHODOPSN"/>
</dbReference>
<dbReference type="PANTHER" id="PTHR22718">
    <property type="entry name" value="SERPENTINE RECEPTOR, CLASS X"/>
    <property type="match status" value="1"/>
</dbReference>
<dbReference type="Gene3D" id="1.20.1070.10">
    <property type="entry name" value="Rhodopsin 7-helix transmembrane proteins"/>
    <property type="match status" value="1"/>
</dbReference>
<organism evidence="7 8">
    <name type="scientific">Romanomermis culicivorax</name>
    <name type="common">Nematode worm</name>
    <dbReference type="NCBI Taxonomy" id="13658"/>
    <lineage>
        <taxon>Eukaryota</taxon>
        <taxon>Metazoa</taxon>
        <taxon>Ecdysozoa</taxon>
        <taxon>Nematoda</taxon>
        <taxon>Enoplea</taxon>
        <taxon>Dorylaimia</taxon>
        <taxon>Mermithida</taxon>
        <taxon>Mermithoidea</taxon>
        <taxon>Mermithidae</taxon>
        <taxon>Romanomermis</taxon>
    </lineage>
</organism>
<feature type="transmembrane region" description="Helical" evidence="5">
    <location>
        <begin position="129"/>
        <end position="146"/>
    </location>
</feature>
<feature type="transmembrane region" description="Helical" evidence="5">
    <location>
        <begin position="256"/>
        <end position="278"/>
    </location>
</feature>
<dbReference type="PROSITE" id="PS50262">
    <property type="entry name" value="G_PROTEIN_RECEP_F1_2"/>
    <property type="match status" value="1"/>
</dbReference>
<protein>
    <submittedName>
        <fullName evidence="8">G-protein coupled receptors family 1 profile domain-containing protein</fullName>
    </submittedName>
</protein>
<proteinExistence type="predicted"/>
<accession>A0A915HHY0</accession>
<evidence type="ECO:0000256" key="5">
    <source>
        <dbReference type="SAM" id="Phobius"/>
    </source>
</evidence>
<keyword evidence="4 5" id="KW-0472">Membrane</keyword>
<feature type="transmembrane region" description="Helical" evidence="5">
    <location>
        <begin position="12"/>
        <end position="35"/>
    </location>
</feature>
<evidence type="ECO:0000256" key="3">
    <source>
        <dbReference type="ARBA" id="ARBA00022989"/>
    </source>
</evidence>
<evidence type="ECO:0000313" key="7">
    <source>
        <dbReference type="Proteomes" id="UP000887565"/>
    </source>
</evidence>
<dbReference type="InterPro" id="IPR019430">
    <property type="entry name" value="7TM_GPCR_serpentine_rcpt_Srx"/>
</dbReference>
<comment type="subcellular location">
    <subcellularLocation>
        <location evidence="1">Membrane</location>
    </subcellularLocation>
</comment>
<evidence type="ECO:0000256" key="2">
    <source>
        <dbReference type="ARBA" id="ARBA00022692"/>
    </source>
</evidence>
<feature type="transmembrane region" description="Helical" evidence="5">
    <location>
        <begin position="83"/>
        <end position="108"/>
    </location>
</feature>
<sequence length="301" mass="35115">MDNGEVTHSHLIIGIIYILISLFGILGNLVCFVTIYTQRNIRDNPTYFFIANQCLSDVLCLLAIGIYVGVVEFWPRLSDYSNLHRLMSCCLITGWYSSGYFSLILAVTRLYALKYRHLYLEVFSQNRQLWLASFVWLFMILLMLIFETGDQVDDVFRDLYTLGILKSTFRGLVVFCFNFLHDLVVSNSVLIINLVTGIFVRSSLKKTPTTVLRRRTRTNQLELKLYFQCTITTSFLIIICYVYLSVFFVDYENLSNILFLIFHICWLLYHAVCPYVYLFTNGDLKNMMVKVLCHQNDPQNV</sequence>
<feature type="transmembrane region" description="Helical" evidence="5">
    <location>
        <begin position="47"/>
        <end position="71"/>
    </location>
</feature>
<reference evidence="8" key="1">
    <citation type="submission" date="2022-11" db="UniProtKB">
        <authorList>
            <consortium name="WormBaseParasite"/>
        </authorList>
    </citation>
    <scope>IDENTIFICATION</scope>
</reference>
<evidence type="ECO:0000313" key="8">
    <source>
        <dbReference type="WBParaSite" id="nRc.2.0.1.t01205-RA"/>
    </source>
</evidence>
<keyword evidence="3 5" id="KW-1133">Transmembrane helix</keyword>
<feature type="domain" description="G-protein coupled receptors family 1 profile" evidence="6">
    <location>
        <begin position="27"/>
        <end position="277"/>
    </location>
</feature>
<dbReference type="Proteomes" id="UP000887565">
    <property type="component" value="Unplaced"/>
</dbReference>
<evidence type="ECO:0000259" key="6">
    <source>
        <dbReference type="PROSITE" id="PS50262"/>
    </source>
</evidence>